<feature type="transmembrane region" description="Helical" evidence="1">
    <location>
        <begin position="286"/>
        <end position="306"/>
    </location>
</feature>
<protein>
    <recommendedName>
        <fullName evidence="3">DUF445 domain-containing protein</fullName>
    </recommendedName>
</protein>
<dbReference type="EMBL" id="HBIN01020123">
    <property type="protein sequence ID" value="CAE0445343.1"/>
    <property type="molecule type" value="Transcribed_RNA"/>
</dbReference>
<keyword evidence="1" id="KW-0472">Membrane</keyword>
<keyword evidence="1" id="KW-0812">Transmembrane</keyword>
<feature type="transmembrane region" description="Helical" evidence="1">
    <location>
        <begin position="66"/>
        <end position="88"/>
    </location>
</feature>
<feature type="transmembrane region" description="Helical" evidence="1">
    <location>
        <begin position="262"/>
        <end position="280"/>
    </location>
</feature>
<dbReference type="PANTHER" id="PTHR35791">
    <property type="entry name" value="UPF0754 MEMBRANE PROTEIN YHEB"/>
    <property type="match status" value="1"/>
</dbReference>
<reference evidence="2" key="1">
    <citation type="submission" date="2021-01" db="EMBL/GenBank/DDBJ databases">
        <authorList>
            <person name="Corre E."/>
            <person name="Pelletier E."/>
            <person name="Niang G."/>
            <person name="Scheremetjew M."/>
            <person name="Finn R."/>
            <person name="Kale V."/>
            <person name="Holt S."/>
            <person name="Cochrane G."/>
            <person name="Meng A."/>
            <person name="Brown T."/>
            <person name="Cohen L."/>
        </authorList>
    </citation>
    <scope>NUCLEOTIDE SEQUENCE</scope>
    <source>
        <strain evidence="2">GSBS06</strain>
    </source>
</reference>
<evidence type="ECO:0008006" key="3">
    <source>
        <dbReference type="Google" id="ProtNLM"/>
    </source>
</evidence>
<feature type="transmembrane region" description="Helical" evidence="1">
    <location>
        <begin position="460"/>
        <end position="480"/>
    </location>
</feature>
<dbReference type="AlphaFoldDB" id="A0A7S3PNH8"/>
<dbReference type="PANTHER" id="PTHR35791:SF1">
    <property type="entry name" value="UPF0754 MEMBRANE PROTEIN YHEB"/>
    <property type="match status" value="1"/>
</dbReference>
<evidence type="ECO:0000256" key="1">
    <source>
        <dbReference type="SAM" id="Phobius"/>
    </source>
</evidence>
<gene>
    <name evidence="2" type="ORF">ASTO00021_LOCUS15362</name>
</gene>
<proteinExistence type="predicted"/>
<sequence>MVPLSLLKFVGRDFTVFALYTAILLHSISSSCCAWKDTEEKETFERDAIFSRLLKENEYPSKTIRALQYASIPIISGIVGFVTNWIALKMTFFPVEFWGIELLGKYSRCKDQPIGCIGWQGIVPTKAGKMAMMSVRLMTEKVFNVKEIFLRIDPSKAAIHMKAGFSQSVGHIVDEISDGYMISKDTKWKITESVIKAQVKEWVFEALPSFTEAFMSDLVDNLDDVFDLEDMCVTEMVKNKMLLNAIFLDVGRKELIFIRNSGFYFGFALGFIQLLIWYFYPTGWVLPAFGFVVGYATNFLALKMIFKPVEPYYVDLGCYKLKLQGLFLQRQKQASYSFARKIVGTVMHSEKIWHAMLHGPKAKKFRKLLNKHLDGFTDSIIGNYKPVVNLYLGEDKVDEMKVMVRQLANEDIETTISFMHEYTDDALDLEREIATKMSELSFTDFEQVLHPVFEEDEFKLIIVGAILGALVGLFQLFVIFGV</sequence>
<accession>A0A7S3PNH8</accession>
<name>A0A7S3PNH8_9STRA</name>
<organism evidence="2">
    <name type="scientific">Aplanochytrium stocchinoi</name>
    <dbReference type="NCBI Taxonomy" id="215587"/>
    <lineage>
        <taxon>Eukaryota</taxon>
        <taxon>Sar</taxon>
        <taxon>Stramenopiles</taxon>
        <taxon>Bigyra</taxon>
        <taxon>Labyrinthulomycetes</taxon>
        <taxon>Thraustochytrida</taxon>
        <taxon>Thraustochytriidae</taxon>
        <taxon>Aplanochytrium</taxon>
    </lineage>
</organism>
<evidence type="ECO:0000313" key="2">
    <source>
        <dbReference type="EMBL" id="CAE0445343.1"/>
    </source>
</evidence>
<keyword evidence="1" id="KW-1133">Transmembrane helix</keyword>